<dbReference type="InterPro" id="IPR011009">
    <property type="entry name" value="Kinase-like_dom_sf"/>
</dbReference>
<evidence type="ECO:0000313" key="17">
    <source>
        <dbReference type="Proteomes" id="UP000830671"/>
    </source>
</evidence>
<evidence type="ECO:0000256" key="1">
    <source>
        <dbReference type="ARBA" id="ARBA00004623"/>
    </source>
</evidence>
<dbReference type="GO" id="GO:0005524">
    <property type="term" value="F:ATP binding"/>
    <property type="evidence" value="ECO:0007669"/>
    <property type="project" value="UniProtKB-KW"/>
</dbReference>
<dbReference type="GO" id="GO:0034727">
    <property type="term" value="P:piecemeal microautophagy of the nucleus"/>
    <property type="evidence" value="ECO:0007669"/>
    <property type="project" value="TreeGrafter"/>
</dbReference>
<dbReference type="PANTHER" id="PTHR24348">
    <property type="entry name" value="SERINE/THREONINE-PROTEIN KINASE UNC-51-RELATED"/>
    <property type="match status" value="1"/>
</dbReference>
<name>A0A9Q8T122_9PEZI</name>
<dbReference type="GO" id="GO:0034045">
    <property type="term" value="C:phagophore assembly site membrane"/>
    <property type="evidence" value="ECO:0007669"/>
    <property type="project" value="UniProtKB-SubCell"/>
</dbReference>
<dbReference type="PANTHER" id="PTHR24348:SF22">
    <property type="entry name" value="NON-SPECIFIC SERINE_THREONINE PROTEIN KINASE"/>
    <property type="match status" value="1"/>
</dbReference>
<comment type="catalytic activity">
    <reaction evidence="12">
        <text>L-threonyl-[protein] + ATP = O-phospho-L-threonyl-[protein] + ADP + H(+)</text>
        <dbReference type="Rhea" id="RHEA:46608"/>
        <dbReference type="Rhea" id="RHEA-COMP:11060"/>
        <dbReference type="Rhea" id="RHEA-COMP:11605"/>
        <dbReference type="ChEBI" id="CHEBI:15378"/>
        <dbReference type="ChEBI" id="CHEBI:30013"/>
        <dbReference type="ChEBI" id="CHEBI:30616"/>
        <dbReference type="ChEBI" id="CHEBI:61977"/>
        <dbReference type="ChEBI" id="CHEBI:456216"/>
        <dbReference type="EC" id="2.7.11.1"/>
    </reaction>
</comment>
<dbReference type="SUPFAM" id="SSF56112">
    <property type="entry name" value="Protein kinase-like (PK-like)"/>
    <property type="match status" value="1"/>
</dbReference>
<dbReference type="EC" id="2.7.11.1" evidence="2"/>
<dbReference type="KEGG" id="clup:CLUP02_12728"/>
<keyword evidence="17" id="KW-1185">Reference proteome</keyword>
<evidence type="ECO:0000256" key="10">
    <source>
        <dbReference type="ARBA" id="ARBA00023006"/>
    </source>
</evidence>
<dbReference type="GO" id="GO:0061709">
    <property type="term" value="P:reticulophagy"/>
    <property type="evidence" value="ECO:0007669"/>
    <property type="project" value="TreeGrafter"/>
</dbReference>
<dbReference type="RefSeq" id="XP_049148837.1">
    <property type="nucleotide sequence ID" value="XM_049291691.1"/>
</dbReference>
<reference evidence="16" key="1">
    <citation type="journal article" date="2021" name="Mol. Plant Microbe Interact.">
        <title>Complete Genome Sequence of the Plant-Pathogenic Fungus Colletotrichum lupini.</title>
        <authorList>
            <person name="Baroncelli R."/>
            <person name="Pensec F."/>
            <person name="Da Lio D."/>
            <person name="Boufleur T."/>
            <person name="Vicente I."/>
            <person name="Sarrocco S."/>
            <person name="Picot A."/>
            <person name="Baraldi E."/>
            <person name="Sukno S."/>
            <person name="Thon M."/>
            <person name="Le Floch G."/>
        </authorList>
    </citation>
    <scope>NUCLEOTIDE SEQUENCE</scope>
    <source>
        <strain evidence="16">IMI 504893</strain>
    </source>
</reference>
<dbReference type="GO" id="GO:0015031">
    <property type="term" value="P:protein transport"/>
    <property type="evidence" value="ECO:0007669"/>
    <property type="project" value="UniProtKB-KW"/>
</dbReference>
<evidence type="ECO:0000256" key="13">
    <source>
        <dbReference type="ARBA" id="ARBA00048679"/>
    </source>
</evidence>
<keyword evidence="8" id="KW-0067">ATP-binding</keyword>
<evidence type="ECO:0000313" key="16">
    <source>
        <dbReference type="EMBL" id="UQC87226.1"/>
    </source>
</evidence>
<dbReference type="GO" id="GO:0042594">
    <property type="term" value="P:response to starvation"/>
    <property type="evidence" value="ECO:0007669"/>
    <property type="project" value="TreeGrafter"/>
</dbReference>
<dbReference type="GO" id="GO:0005776">
    <property type="term" value="C:autophagosome"/>
    <property type="evidence" value="ECO:0007669"/>
    <property type="project" value="TreeGrafter"/>
</dbReference>
<dbReference type="SMART" id="SM00220">
    <property type="entry name" value="S_TKc"/>
    <property type="match status" value="1"/>
</dbReference>
<evidence type="ECO:0000256" key="12">
    <source>
        <dbReference type="ARBA" id="ARBA00047899"/>
    </source>
</evidence>
<keyword evidence="5" id="KW-0808">Transferase</keyword>
<organism evidence="16 17">
    <name type="scientific">Colletotrichum lupini</name>
    <dbReference type="NCBI Taxonomy" id="145971"/>
    <lineage>
        <taxon>Eukaryota</taxon>
        <taxon>Fungi</taxon>
        <taxon>Dikarya</taxon>
        <taxon>Ascomycota</taxon>
        <taxon>Pezizomycotina</taxon>
        <taxon>Sordariomycetes</taxon>
        <taxon>Hypocreomycetidae</taxon>
        <taxon>Glomerellales</taxon>
        <taxon>Glomerellaceae</taxon>
        <taxon>Colletotrichum</taxon>
        <taxon>Colletotrichum acutatum species complex</taxon>
    </lineage>
</organism>
<evidence type="ECO:0000256" key="4">
    <source>
        <dbReference type="ARBA" id="ARBA00022527"/>
    </source>
</evidence>
<dbReference type="CDD" id="cd00180">
    <property type="entry name" value="PKc"/>
    <property type="match status" value="1"/>
</dbReference>
<feature type="region of interest" description="Disordered" evidence="14">
    <location>
        <begin position="677"/>
        <end position="697"/>
    </location>
</feature>
<evidence type="ECO:0000256" key="7">
    <source>
        <dbReference type="ARBA" id="ARBA00022777"/>
    </source>
</evidence>
<evidence type="ECO:0000256" key="6">
    <source>
        <dbReference type="ARBA" id="ARBA00022741"/>
    </source>
</evidence>
<dbReference type="GO" id="GO:0000422">
    <property type="term" value="P:autophagy of mitochondrion"/>
    <property type="evidence" value="ECO:0007669"/>
    <property type="project" value="TreeGrafter"/>
</dbReference>
<proteinExistence type="predicted"/>
<dbReference type="PROSITE" id="PS00108">
    <property type="entry name" value="PROTEIN_KINASE_ST"/>
    <property type="match status" value="1"/>
</dbReference>
<dbReference type="GO" id="GO:0010506">
    <property type="term" value="P:regulation of autophagy"/>
    <property type="evidence" value="ECO:0007669"/>
    <property type="project" value="InterPro"/>
</dbReference>
<dbReference type="EMBL" id="CP019478">
    <property type="protein sequence ID" value="UQC87226.1"/>
    <property type="molecule type" value="Genomic_DNA"/>
</dbReference>
<dbReference type="GO" id="GO:0000045">
    <property type="term" value="P:autophagosome assembly"/>
    <property type="evidence" value="ECO:0007669"/>
    <property type="project" value="TreeGrafter"/>
</dbReference>
<feature type="compositionally biased region" description="Basic residues" evidence="14">
    <location>
        <begin position="684"/>
        <end position="697"/>
    </location>
</feature>
<feature type="region of interest" description="Disordered" evidence="14">
    <location>
        <begin position="598"/>
        <end position="647"/>
    </location>
</feature>
<dbReference type="InterPro" id="IPR045269">
    <property type="entry name" value="Atg1-like"/>
</dbReference>
<evidence type="ECO:0000256" key="8">
    <source>
        <dbReference type="ARBA" id="ARBA00022840"/>
    </source>
</evidence>
<dbReference type="GeneID" id="73346701"/>
<keyword evidence="10" id="KW-0072">Autophagy</keyword>
<evidence type="ECO:0000259" key="15">
    <source>
        <dbReference type="PROSITE" id="PS50011"/>
    </source>
</evidence>
<dbReference type="Proteomes" id="UP000830671">
    <property type="component" value="Chromosome 6"/>
</dbReference>
<evidence type="ECO:0000256" key="11">
    <source>
        <dbReference type="ARBA" id="ARBA00030237"/>
    </source>
</evidence>
<comment type="subcellular location">
    <subcellularLocation>
        <location evidence="1">Preautophagosomal structure membrane</location>
        <topology evidence="1">Peripheral membrane protein</topology>
    </subcellularLocation>
</comment>
<dbReference type="GO" id="GO:0005829">
    <property type="term" value="C:cytosol"/>
    <property type="evidence" value="ECO:0007669"/>
    <property type="project" value="TreeGrafter"/>
</dbReference>
<dbReference type="Gene3D" id="1.10.510.10">
    <property type="entry name" value="Transferase(Phosphotransferase) domain 1"/>
    <property type="match status" value="1"/>
</dbReference>
<dbReference type="InterPro" id="IPR008271">
    <property type="entry name" value="Ser/Thr_kinase_AS"/>
</dbReference>
<evidence type="ECO:0000256" key="2">
    <source>
        <dbReference type="ARBA" id="ARBA00012513"/>
    </source>
</evidence>
<dbReference type="PROSITE" id="PS50011">
    <property type="entry name" value="PROTEIN_KINASE_DOM"/>
    <property type="match status" value="1"/>
</dbReference>
<evidence type="ECO:0000256" key="9">
    <source>
        <dbReference type="ARBA" id="ARBA00022927"/>
    </source>
</evidence>
<evidence type="ECO:0000256" key="3">
    <source>
        <dbReference type="ARBA" id="ARBA00022448"/>
    </source>
</evidence>
<keyword evidence="4" id="KW-0723">Serine/threonine-protein kinase</keyword>
<keyword evidence="9" id="KW-0653">Protein transport</keyword>
<dbReference type="InterPro" id="IPR000719">
    <property type="entry name" value="Prot_kinase_dom"/>
</dbReference>
<keyword evidence="7" id="KW-0418">Kinase</keyword>
<dbReference type="AlphaFoldDB" id="A0A9Q8T122"/>
<feature type="compositionally biased region" description="Low complexity" evidence="14">
    <location>
        <begin position="611"/>
        <end position="624"/>
    </location>
</feature>
<feature type="domain" description="Protein kinase" evidence="15">
    <location>
        <begin position="322"/>
        <end position="605"/>
    </location>
</feature>
<protein>
    <recommendedName>
        <fullName evidence="2">non-specific serine/threonine protein kinase</fullName>
        <ecNumber evidence="2">2.7.11.1</ecNumber>
    </recommendedName>
    <alternativeName>
        <fullName evidence="11">Autophagy-related protein 1</fullName>
    </alternativeName>
</protein>
<sequence length="697" mass="78659">MAQFSSLSLANPCLHHQPQSESPGPAAFSATCRDVGATVARSVCSLSPLLRYYLNHWVLRHNLFFVISFFFLVVVGPDRIFSLSLDTFRESASISVPNAKTLFHLVPRNAVARDALALPDNRPFVSTASNRQLGLEVGFHVPSTGGYVITRLGRKGDLVLTRNTVSEPMCREHVAFEFEESTKLVHLSVRSKKQVPTVSVGLLLQDSGIHLDAARDPRRGFEDDTPDNKIVDGEAVILYGQNYNIQISSYSFALIWRIILDTPNNNNQRLAELAEATCKQSLSLLKVMGSRDMPTGAELSELVSHRITRPRTSKQAVVREDKTRRRQIGEGAFGKVYMNQDQETSAWIAIKVIQLRKFFKVDGFDINRARAIFHRELRVMQSTNHPNIIQYLGYGEVDTMEPEIIMPFCASSAEKMFRLEIPETLYQETCWEVLEQMLCALDYLASLGYVHRDLKPENILYDADVSNPGHYLFRLADFGLANHQKLAHTMCGTVPYQAPELWPRISNLSQMQYKQDHKMDVWSLYATFVALSTRMKMFPPRSTGSQEQFYNLSRNTLIDSAKTFKALAPMAILEPDRRASAAWMLNALFEGRGLTTKPGKIEPYYPPGSSPPRSQQVQPAPVRRWSSKMDIDDPPNVPASRPVTRQGGRMDVNVPLIVHSRAVLDRRDAQLVQQKIRKQGGGVVKRRAKPRHPVTIR</sequence>
<evidence type="ECO:0000256" key="14">
    <source>
        <dbReference type="SAM" id="MobiDB-lite"/>
    </source>
</evidence>
<gene>
    <name evidence="16" type="ORF">CLUP02_12728</name>
</gene>
<evidence type="ECO:0000256" key="5">
    <source>
        <dbReference type="ARBA" id="ARBA00022679"/>
    </source>
</evidence>
<keyword evidence="6" id="KW-0547">Nucleotide-binding</keyword>
<accession>A0A9Q8T122</accession>
<dbReference type="GO" id="GO:0004674">
    <property type="term" value="F:protein serine/threonine kinase activity"/>
    <property type="evidence" value="ECO:0007669"/>
    <property type="project" value="UniProtKB-KW"/>
</dbReference>
<keyword evidence="3" id="KW-0813">Transport</keyword>
<dbReference type="Pfam" id="PF00069">
    <property type="entry name" value="Pkinase"/>
    <property type="match status" value="1"/>
</dbReference>
<comment type="catalytic activity">
    <reaction evidence="13">
        <text>L-seryl-[protein] + ATP = O-phospho-L-seryl-[protein] + ADP + H(+)</text>
        <dbReference type="Rhea" id="RHEA:17989"/>
        <dbReference type="Rhea" id="RHEA-COMP:9863"/>
        <dbReference type="Rhea" id="RHEA-COMP:11604"/>
        <dbReference type="ChEBI" id="CHEBI:15378"/>
        <dbReference type="ChEBI" id="CHEBI:29999"/>
        <dbReference type="ChEBI" id="CHEBI:30616"/>
        <dbReference type="ChEBI" id="CHEBI:83421"/>
        <dbReference type="ChEBI" id="CHEBI:456216"/>
        <dbReference type="EC" id="2.7.11.1"/>
    </reaction>
</comment>